<dbReference type="InterPro" id="IPR026147">
    <property type="entry name" value="Rab3GAP1_conserved"/>
</dbReference>
<feature type="region of interest" description="Disordered" evidence="6">
    <location>
        <begin position="506"/>
        <end position="580"/>
    </location>
</feature>
<sequence length="975" mass="109658">MASSSNAKHKRIAEEEEKEEEEEEEEETIEELEGFDDFTIASSWERFISEIEAICRAWMVNGPKDLVENGAERMGSRKNLYKVKSDMKYGTKLYCIEYYFCISSNGKAAYWDDNLHDLQLSFGVSDFLIIAPLSASGVVLDAPESTKLLSAIAIALTNCGSNWPAFVPVHDPSRKAYIGIQNLGLIFTRRFDADRISSQVPIRLMHLEGLYELFVSKFALYQVDFSASSFEVQFAMKLTYRTPPYEFDDEIDSVDPEVKESKGDDVSMNHIKTQWDDDCPWTEWYSAEDPVRGFELVAIWSSRTFEGSHEMAELENASSFDAETWLLCPDISPNMIDDSLGKFVGFASQLGLLVNALDRSFEAQFLEDFVSAENPASDGSKSATVIPPPTVLDRVLKEIFHDGGQSSHIVERQSKHSRAIKGAPLESLFAQFCLHSLWFGGCNIRAIASLWIEFVREVRWCWEESQPLPNMPMNSKIDLSTCLIHQKLQMLAICIDKKNLSHDSDNITENVGHSSDDREVDARADPSESAKDINGRWHQDSEASTSSSGSGEHLDSEASTSSSGSGEHLDSEASTSSSGLGEHLNYTVQSADPKTVGQVRKGSAGVVGSMMLLRSCQKMHAPYTQDAPIMTEDMHEERLHAVEAFGDAFSFSGQLERDILSSDMSAFKAANPDALFEDFIRWHSPGDWENDEAEGYVGEKNNWPPRGKLSERMSEHGNLWRQIWTTSPPLPVSEQKPLRDPIREGEKVLHYLETLKPHQLLEQMVCTAFRASADILNQTTYGDIKPMKIRIDQLYLTLASHLKSLQANHALEKAELIGDLRQLCLVFENIEKLLILAASIHRKLLDAPRLAKQMFSDYFEFYLPKMGTSLASLCFDQEFKGKQQVMMKERDAVASLFPPPTANQSWRKVLSMGNLLNGHEPILREIVFSVNDRIQDSHYGSSIPTANMEEIQTHRMYSCGTSNDLWVALSVTSWD</sequence>
<evidence type="ECO:0000259" key="7">
    <source>
        <dbReference type="Pfam" id="PF13890"/>
    </source>
</evidence>
<dbReference type="PANTHER" id="PTHR21422">
    <property type="entry name" value="RAB3 GTPASE-ACTIVATING PROTEIN CATALYTIC SUBUNIT"/>
    <property type="match status" value="1"/>
</dbReference>
<keyword evidence="4" id="KW-0343">GTPase activation</keyword>
<dbReference type="PANTHER" id="PTHR21422:SF9">
    <property type="entry name" value="RAB3 GTPASE-ACTIVATING PROTEIN CATALYTIC SUBUNIT"/>
    <property type="match status" value="1"/>
</dbReference>
<gene>
    <name evidence="8" type="ORF">Cni_G04543</name>
</gene>
<feature type="compositionally biased region" description="Basic and acidic residues" evidence="6">
    <location>
        <begin position="514"/>
        <end position="541"/>
    </location>
</feature>
<accession>A0AAQ3JTR7</accession>
<comment type="similarity">
    <text evidence="2">Belongs to the Rab3-GAP catalytic subunit family.</text>
</comment>
<evidence type="ECO:0000313" key="8">
    <source>
        <dbReference type="EMBL" id="WOK95836.1"/>
    </source>
</evidence>
<dbReference type="EMBL" id="CP136891">
    <property type="protein sequence ID" value="WOK95836.1"/>
    <property type="molecule type" value="Genomic_DNA"/>
</dbReference>
<evidence type="ECO:0000256" key="6">
    <source>
        <dbReference type="SAM" id="MobiDB-lite"/>
    </source>
</evidence>
<dbReference type="InterPro" id="IPR045700">
    <property type="entry name" value="Rab3GAP1"/>
</dbReference>
<dbReference type="AlphaFoldDB" id="A0AAQ3JTR7"/>
<protein>
    <recommendedName>
        <fullName evidence="3">Rab3 GTPase-activating protein catalytic subunit</fullName>
    </recommendedName>
</protein>
<proteinExistence type="inferred from homology"/>
<keyword evidence="9" id="KW-1185">Reference proteome</keyword>
<evidence type="ECO:0000256" key="2">
    <source>
        <dbReference type="ARBA" id="ARBA00008856"/>
    </source>
</evidence>
<keyword evidence="5" id="KW-0963">Cytoplasm</keyword>
<evidence type="ECO:0000256" key="5">
    <source>
        <dbReference type="ARBA" id="ARBA00022490"/>
    </source>
</evidence>
<evidence type="ECO:0000256" key="3">
    <source>
        <dbReference type="ARBA" id="ARBA00015817"/>
    </source>
</evidence>
<dbReference type="Proteomes" id="UP001327560">
    <property type="component" value="Chromosome 2"/>
</dbReference>
<evidence type="ECO:0000313" key="9">
    <source>
        <dbReference type="Proteomes" id="UP001327560"/>
    </source>
</evidence>
<evidence type="ECO:0000256" key="1">
    <source>
        <dbReference type="ARBA" id="ARBA00004496"/>
    </source>
</evidence>
<evidence type="ECO:0000256" key="4">
    <source>
        <dbReference type="ARBA" id="ARBA00022468"/>
    </source>
</evidence>
<feature type="compositionally biased region" description="Low complexity" evidence="6">
    <location>
        <begin position="542"/>
        <end position="566"/>
    </location>
</feature>
<dbReference type="Pfam" id="PF13890">
    <property type="entry name" value="Rab3-GTPase_cat"/>
    <property type="match status" value="1"/>
</dbReference>
<organism evidence="8 9">
    <name type="scientific">Canna indica</name>
    <name type="common">Indian-shot</name>
    <dbReference type="NCBI Taxonomy" id="4628"/>
    <lineage>
        <taxon>Eukaryota</taxon>
        <taxon>Viridiplantae</taxon>
        <taxon>Streptophyta</taxon>
        <taxon>Embryophyta</taxon>
        <taxon>Tracheophyta</taxon>
        <taxon>Spermatophyta</taxon>
        <taxon>Magnoliopsida</taxon>
        <taxon>Liliopsida</taxon>
        <taxon>Zingiberales</taxon>
        <taxon>Cannaceae</taxon>
        <taxon>Canna</taxon>
    </lineage>
</organism>
<feature type="domain" description="Rab3GAP catalytic subunit conserved" evidence="7">
    <location>
        <begin position="599"/>
        <end position="753"/>
    </location>
</feature>
<name>A0AAQ3JTR7_9LILI</name>
<comment type="subcellular location">
    <subcellularLocation>
        <location evidence="1">Cytoplasm</location>
    </subcellularLocation>
</comment>
<dbReference type="GO" id="GO:0005737">
    <property type="term" value="C:cytoplasm"/>
    <property type="evidence" value="ECO:0007669"/>
    <property type="project" value="UniProtKB-SubCell"/>
</dbReference>
<reference evidence="8 9" key="1">
    <citation type="submission" date="2023-10" db="EMBL/GenBank/DDBJ databases">
        <title>Chromosome-scale genome assembly provides insights into flower coloration mechanisms of Canna indica.</title>
        <authorList>
            <person name="Li C."/>
        </authorList>
    </citation>
    <scope>NUCLEOTIDE SEQUENCE [LARGE SCALE GENOMIC DNA]</scope>
    <source>
        <tissue evidence="8">Flower</tissue>
    </source>
</reference>
<feature type="region of interest" description="Disordered" evidence="6">
    <location>
        <begin position="1"/>
        <end position="29"/>
    </location>
</feature>
<feature type="compositionally biased region" description="Acidic residues" evidence="6">
    <location>
        <begin position="14"/>
        <end position="29"/>
    </location>
</feature>
<dbReference type="GO" id="GO:0005096">
    <property type="term" value="F:GTPase activator activity"/>
    <property type="evidence" value="ECO:0007669"/>
    <property type="project" value="UniProtKB-KW"/>
</dbReference>